<evidence type="ECO:0000313" key="8">
    <source>
        <dbReference type="EMBL" id="EPS28183.1"/>
    </source>
</evidence>
<dbReference type="GO" id="GO:0000981">
    <property type="term" value="F:DNA-binding transcription factor activity, RNA polymerase II-specific"/>
    <property type="evidence" value="ECO:0007669"/>
    <property type="project" value="InterPro"/>
</dbReference>
<feature type="compositionally biased region" description="Pro residues" evidence="6">
    <location>
        <begin position="691"/>
        <end position="701"/>
    </location>
</feature>
<dbReference type="PANTHER" id="PTHR37534">
    <property type="entry name" value="TRANSCRIPTIONAL ACTIVATOR PROTEIN UGA3"/>
    <property type="match status" value="1"/>
</dbReference>
<sequence length="1002" mass="110321">MSGDLEAGPASSAIGSIDKPQPTEQPAEKQSGAPCRKRRIKCGEEKPTCSNCVKAKRICEGYARRVIFKNPLGLIGSYGALPGQGQLQQQQQQQQQQQGPVPTYNGWTGATAQHAAAAAQHPMLAPRPIDPAAAGYYMSQPYEAAPSTVEKQNSDAHQFCYPPPTRQAPPPGWPAQPTRRPMPSDHSLSSQALPPPLGQIAATSEAVQHELQTHRVGLDESPYSGGPLSQHSQSIVYWTNEQLSQGIGFNGGMPVLWDTENPTALEVPPIPQQYQPQIVYVEDENDDYFDVDSDDEMAGPSQVEGYNQLSLIMASANNDESRFRSFTAHLTEPNILASYTPSLGSSPLNNPTTARIFAHFIHSTGPSLSIFERHPTDSSIALGGPVPPAQQGLWTYTLPLKALENPELLQAVLAVSSLHIAYLQGTSTTVSLKHYHYALKRIGRAVGLPLRRKQIGTLAATQLLAYYEVISADHSKWNSHVAGAAQLIKEVDFAGTTRDLRAYRREIRAQRQQMGWSNSMMYHHSFGSESSEDDPFAEKEDSVDEGLIGTILGRAVNFDDFGHVDIGQRRRAKKNFTRKEIESFRIQCDLYWWFTKQDVFHSFISGEKLFMPYDRQCQCPPRAGVGRIDAIYGSADHLWLLLARVTDFGYRDRKRKIRALRAAGTEWRPTPGMFKFMGRFAGGNPNSMKGAPPPRGPPGGPTPTGSSTSQRSSPPESDSPPMYGMVPPQGPTRLPSGFVDGARDRRSSPQEDDHSQDVTYTEAEQEWEEILSAMDTLVDAFGRHFEPLPADVTQSIPTPFGPALQYRTHTVAVIWGFYYAARILLYRLHPSMPPAMMMAAGVAAATTAEYAQIIGRITGGIYYPQRYNLQAGSLSPTLGSSLTEMTVPIFFAGVQYMDPAQRGWTIAKLRDISRLTGWKTSEAIASGCEKAWTVAARQGRGPPYDRTAEVDETRGPPALSLLNRVGAHDNDERRFVTVDTHDRAHYAMGLLSLEGDMQTLEL</sequence>
<protein>
    <recommendedName>
        <fullName evidence="7">Zn(2)-C6 fungal-type domain-containing protein</fullName>
    </recommendedName>
</protein>
<feature type="region of interest" description="Disordered" evidence="6">
    <location>
        <begin position="86"/>
        <end position="108"/>
    </location>
</feature>
<keyword evidence="3" id="KW-0238">DNA-binding</keyword>
<dbReference type="OrthoDB" id="5391043at2759"/>
<dbReference type="GO" id="GO:0045944">
    <property type="term" value="P:positive regulation of transcription by RNA polymerase II"/>
    <property type="evidence" value="ECO:0007669"/>
    <property type="project" value="TreeGrafter"/>
</dbReference>
<keyword evidence="5" id="KW-0539">Nucleus</keyword>
<evidence type="ECO:0000256" key="5">
    <source>
        <dbReference type="ARBA" id="ARBA00023242"/>
    </source>
</evidence>
<dbReference type="InterPro" id="IPR001138">
    <property type="entry name" value="Zn2Cys6_DnaBD"/>
</dbReference>
<dbReference type="SUPFAM" id="SSF57701">
    <property type="entry name" value="Zn2/Cys6 DNA-binding domain"/>
    <property type="match status" value="1"/>
</dbReference>
<evidence type="ECO:0000256" key="1">
    <source>
        <dbReference type="ARBA" id="ARBA00004123"/>
    </source>
</evidence>
<dbReference type="InterPro" id="IPR036864">
    <property type="entry name" value="Zn2-C6_fun-type_DNA-bd_sf"/>
</dbReference>
<feature type="compositionally biased region" description="Basic and acidic residues" evidence="6">
    <location>
        <begin position="741"/>
        <end position="756"/>
    </location>
</feature>
<dbReference type="GO" id="GO:0008270">
    <property type="term" value="F:zinc ion binding"/>
    <property type="evidence" value="ECO:0007669"/>
    <property type="project" value="InterPro"/>
</dbReference>
<dbReference type="Proteomes" id="UP000019376">
    <property type="component" value="Unassembled WGS sequence"/>
</dbReference>
<dbReference type="GO" id="GO:0000976">
    <property type="term" value="F:transcription cis-regulatory region binding"/>
    <property type="evidence" value="ECO:0007669"/>
    <property type="project" value="TreeGrafter"/>
</dbReference>
<dbReference type="Pfam" id="PF11951">
    <property type="entry name" value="Fungal_trans_2"/>
    <property type="match status" value="1"/>
</dbReference>
<feature type="region of interest" description="Disordered" evidence="6">
    <location>
        <begin position="674"/>
        <end position="760"/>
    </location>
</feature>
<feature type="compositionally biased region" description="Pro residues" evidence="6">
    <location>
        <begin position="162"/>
        <end position="174"/>
    </location>
</feature>
<dbReference type="GO" id="GO:0005634">
    <property type="term" value="C:nucleus"/>
    <property type="evidence" value="ECO:0007669"/>
    <property type="project" value="UniProtKB-SubCell"/>
</dbReference>
<dbReference type="PANTHER" id="PTHR37534:SF23">
    <property type="entry name" value="ZN(II)2CYS6 TRANSCRIPTION FACTOR (EUROFUNG)"/>
    <property type="match status" value="1"/>
</dbReference>
<reference evidence="8 9" key="1">
    <citation type="journal article" date="2013" name="PLoS ONE">
        <title>Genomic and secretomic analyses reveal unique features of the lignocellulolytic enzyme system of Penicillium decumbens.</title>
        <authorList>
            <person name="Liu G."/>
            <person name="Zhang L."/>
            <person name="Wei X."/>
            <person name="Zou G."/>
            <person name="Qin Y."/>
            <person name="Ma L."/>
            <person name="Li J."/>
            <person name="Zheng H."/>
            <person name="Wang S."/>
            <person name="Wang C."/>
            <person name="Xun L."/>
            <person name="Zhao G.-P."/>
            <person name="Zhou Z."/>
            <person name="Qu Y."/>
        </authorList>
    </citation>
    <scope>NUCLEOTIDE SEQUENCE [LARGE SCALE GENOMIC DNA]</scope>
    <source>
        <strain evidence="9">114-2 / CGMCC 5302</strain>
    </source>
</reference>
<keyword evidence="2" id="KW-0805">Transcription regulation</keyword>
<comment type="subcellular location">
    <subcellularLocation>
        <location evidence="1">Nucleus</location>
    </subcellularLocation>
</comment>
<dbReference type="eggNOG" id="ENOG502QT9U">
    <property type="taxonomic scope" value="Eukaryota"/>
</dbReference>
<organism evidence="8 9">
    <name type="scientific">Penicillium oxalicum (strain 114-2 / CGMCC 5302)</name>
    <name type="common">Penicillium decumbens</name>
    <dbReference type="NCBI Taxonomy" id="933388"/>
    <lineage>
        <taxon>Eukaryota</taxon>
        <taxon>Fungi</taxon>
        <taxon>Dikarya</taxon>
        <taxon>Ascomycota</taxon>
        <taxon>Pezizomycotina</taxon>
        <taxon>Eurotiomycetes</taxon>
        <taxon>Eurotiomycetidae</taxon>
        <taxon>Eurotiales</taxon>
        <taxon>Aspergillaceae</taxon>
        <taxon>Penicillium</taxon>
    </lineage>
</organism>
<dbReference type="Gene3D" id="4.10.240.10">
    <property type="entry name" value="Zn(2)-C6 fungal-type DNA-binding domain"/>
    <property type="match status" value="1"/>
</dbReference>
<feature type="region of interest" description="Disordered" evidence="6">
    <location>
        <begin position="162"/>
        <end position="196"/>
    </location>
</feature>
<dbReference type="HOGENOM" id="CLU_006603_0_0_1"/>
<feature type="region of interest" description="Disordered" evidence="6">
    <location>
        <begin position="1"/>
        <end position="37"/>
    </location>
</feature>
<keyword evidence="9" id="KW-1185">Reference proteome</keyword>
<proteinExistence type="predicted"/>
<dbReference type="SMART" id="SM00066">
    <property type="entry name" value="GAL4"/>
    <property type="match status" value="1"/>
</dbReference>
<feature type="domain" description="Zn(2)-C6 fungal-type" evidence="7">
    <location>
        <begin position="35"/>
        <end position="59"/>
    </location>
</feature>
<evidence type="ECO:0000256" key="6">
    <source>
        <dbReference type="SAM" id="MobiDB-lite"/>
    </source>
</evidence>
<dbReference type="PhylomeDB" id="S8AQE9"/>
<evidence type="ECO:0000256" key="3">
    <source>
        <dbReference type="ARBA" id="ARBA00023125"/>
    </source>
</evidence>
<name>S8AQE9_PENO1</name>
<keyword evidence="4" id="KW-0804">Transcription</keyword>
<feature type="compositionally biased region" description="Low complexity" evidence="6">
    <location>
        <begin position="86"/>
        <end position="99"/>
    </location>
</feature>
<dbReference type="PROSITE" id="PS50048">
    <property type="entry name" value="ZN2_CY6_FUNGAL_2"/>
    <property type="match status" value="1"/>
</dbReference>
<evidence type="ECO:0000259" key="7">
    <source>
        <dbReference type="PROSITE" id="PS50048"/>
    </source>
</evidence>
<dbReference type="Pfam" id="PF00172">
    <property type="entry name" value="Zn_clus"/>
    <property type="match status" value="1"/>
</dbReference>
<dbReference type="AlphaFoldDB" id="S8AQE9"/>
<dbReference type="STRING" id="933388.S8AQE9"/>
<dbReference type="EMBL" id="KB644410">
    <property type="protein sequence ID" value="EPS28183.1"/>
    <property type="molecule type" value="Genomic_DNA"/>
</dbReference>
<evidence type="ECO:0000256" key="2">
    <source>
        <dbReference type="ARBA" id="ARBA00023015"/>
    </source>
</evidence>
<dbReference type="CDD" id="cd00067">
    <property type="entry name" value="GAL4"/>
    <property type="match status" value="1"/>
</dbReference>
<feature type="compositionally biased region" description="Low complexity" evidence="6">
    <location>
        <begin position="703"/>
        <end position="721"/>
    </location>
</feature>
<gene>
    <name evidence="8" type="ORF">PDE_03129</name>
</gene>
<accession>S8AQE9</accession>
<dbReference type="InterPro" id="IPR021858">
    <property type="entry name" value="Fun_TF"/>
</dbReference>
<evidence type="ECO:0000313" key="9">
    <source>
        <dbReference type="Proteomes" id="UP000019376"/>
    </source>
</evidence>
<evidence type="ECO:0000256" key="4">
    <source>
        <dbReference type="ARBA" id="ARBA00023163"/>
    </source>
</evidence>